<dbReference type="AlphaFoldDB" id="A0A2P1PSI0"/>
<dbReference type="InterPro" id="IPR052383">
    <property type="entry name" value="Anti-sigma-E_RseA-like"/>
</dbReference>
<keyword evidence="1" id="KW-0812">Transmembrane</keyword>
<dbReference type="OrthoDB" id="5298512at2"/>
<keyword evidence="4" id="KW-1185">Reference proteome</keyword>
<dbReference type="GO" id="GO:0016989">
    <property type="term" value="F:sigma factor antagonist activity"/>
    <property type="evidence" value="ECO:0007669"/>
    <property type="project" value="InterPro"/>
</dbReference>
<evidence type="ECO:0000313" key="3">
    <source>
        <dbReference type="EMBL" id="AVP97807.1"/>
    </source>
</evidence>
<dbReference type="InterPro" id="IPR036147">
    <property type="entry name" value="Anti-sigma_E_RseA_N_sf"/>
</dbReference>
<protein>
    <recommendedName>
        <fullName evidence="2">Anti sigma-E protein RseA N-terminal domain-containing protein</fullName>
    </recommendedName>
</protein>
<dbReference type="KEGG" id="xba:C7S18_11635"/>
<dbReference type="PANTHER" id="PTHR38104">
    <property type="match status" value="1"/>
</dbReference>
<dbReference type="CDD" id="cd16328">
    <property type="entry name" value="RseA_N"/>
    <property type="match status" value="1"/>
</dbReference>
<accession>A0A2P1PSI0</accession>
<feature type="transmembrane region" description="Helical" evidence="1">
    <location>
        <begin position="88"/>
        <end position="110"/>
    </location>
</feature>
<organism evidence="3 4">
    <name type="scientific">Ahniella affigens</name>
    <dbReference type="NCBI Taxonomy" id="2021234"/>
    <lineage>
        <taxon>Bacteria</taxon>
        <taxon>Pseudomonadati</taxon>
        <taxon>Pseudomonadota</taxon>
        <taxon>Gammaproteobacteria</taxon>
        <taxon>Lysobacterales</taxon>
        <taxon>Rhodanobacteraceae</taxon>
        <taxon>Ahniella</taxon>
    </lineage>
</organism>
<evidence type="ECO:0000313" key="4">
    <source>
        <dbReference type="Proteomes" id="UP000241074"/>
    </source>
</evidence>
<dbReference type="Pfam" id="PF03872">
    <property type="entry name" value="RseA_N"/>
    <property type="match status" value="1"/>
</dbReference>
<evidence type="ECO:0000259" key="2">
    <source>
        <dbReference type="Pfam" id="PF03872"/>
    </source>
</evidence>
<dbReference type="SUPFAM" id="SSF89069">
    <property type="entry name" value="N-terminal, cytoplasmic domain of anti-sigmaE factor RseA"/>
    <property type="match status" value="1"/>
</dbReference>
<dbReference type="Proteomes" id="UP000241074">
    <property type="component" value="Chromosome"/>
</dbReference>
<sequence>MNDSIREQLSALSDGELAADSARFLLKRLDHDPELSETWERYHLIRDCLRRQNPLAPPDFAAQVMAGIDADAQPASVQRAARAARGRFAQWLGGGAIAAAVAVVALMFSVPTPIDTAAPQGNLASVESLTTADLAPAWQLSPVSDRQAVVVSALPSQGEIDAYFMQHAEGSASSGQMGVLPYVQTVAAKPVIGVNCESPSAC</sequence>
<dbReference type="EMBL" id="CP027860">
    <property type="protein sequence ID" value="AVP97807.1"/>
    <property type="molecule type" value="Genomic_DNA"/>
</dbReference>
<proteinExistence type="predicted"/>
<reference evidence="3 4" key="1">
    <citation type="submission" date="2018-03" db="EMBL/GenBank/DDBJ databases">
        <title>Ahniella affigens gen. nov., sp. nov., a gammaproteobacterium isolated from sandy soil near a stream.</title>
        <authorList>
            <person name="Ko Y."/>
            <person name="Kim J.-H."/>
        </authorList>
    </citation>
    <scope>NUCLEOTIDE SEQUENCE [LARGE SCALE GENOMIC DNA]</scope>
    <source>
        <strain evidence="3 4">D13</strain>
    </source>
</reference>
<dbReference type="PANTHER" id="PTHR38104:SF1">
    <property type="entry name" value="ANTI-SIGMA-E FACTOR RSEA"/>
    <property type="match status" value="1"/>
</dbReference>
<reference evidence="3 4" key="2">
    <citation type="submission" date="2018-03" db="EMBL/GenBank/DDBJ databases">
        <authorList>
            <person name="Keele B.F."/>
        </authorList>
    </citation>
    <scope>NUCLEOTIDE SEQUENCE [LARGE SCALE GENOMIC DNA]</scope>
    <source>
        <strain evidence="3 4">D13</strain>
    </source>
</reference>
<feature type="domain" description="Anti sigma-E protein RseA N-terminal" evidence="2">
    <location>
        <begin position="6"/>
        <end position="77"/>
    </location>
</feature>
<gene>
    <name evidence="3" type="ORF">C7S18_11635</name>
</gene>
<dbReference type="InterPro" id="IPR005572">
    <property type="entry name" value="Anti-sigma_E_RseA_N"/>
</dbReference>
<keyword evidence="1" id="KW-1133">Transmembrane helix</keyword>
<dbReference type="RefSeq" id="WP_106891728.1">
    <property type="nucleotide sequence ID" value="NZ_CP027860.1"/>
</dbReference>
<name>A0A2P1PSI0_9GAMM</name>
<dbReference type="Gene3D" id="1.10.10.880">
    <property type="entry name" value="Anti sigma-E protein RseA, N-terminal domain"/>
    <property type="match status" value="1"/>
</dbReference>
<evidence type="ECO:0000256" key="1">
    <source>
        <dbReference type="SAM" id="Phobius"/>
    </source>
</evidence>
<keyword evidence="1" id="KW-0472">Membrane</keyword>